<evidence type="ECO:0000313" key="2">
    <source>
        <dbReference type="Proteomes" id="UP000474296"/>
    </source>
</evidence>
<gene>
    <name evidence="1" type="ORF">GWK10_04520</name>
</gene>
<comment type="caution">
    <text evidence="1">The sequence shown here is derived from an EMBL/GenBank/DDBJ whole genome shotgun (WGS) entry which is preliminary data.</text>
</comment>
<reference evidence="1 2" key="1">
    <citation type="submission" date="2020-01" db="EMBL/GenBank/DDBJ databases">
        <title>Spongiivirga citrea KCTC 32990T.</title>
        <authorList>
            <person name="Wang G."/>
        </authorList>
    </citation>
    <scope>NUCLEOTIDE SEQUENCE [LARGE SCALE GENOMIC DNA]</scope>
    <source>
        <strain evidence="1 2">KCTC 32990</strain>
    </source>
</reference>
<sequence>MEQHFSLSDLEFERYFENCLMKPAEFTHSAHLRLAYIHITKYGIDKALKNIETQLQVFVDFAGAKEKYHKTLTNAAVQAVYHHMKKAQSTTYIDFLEEFPALQYNFKELINSHYSFDIFNSAEARTKFILPDLQPFC</sequence>
<dbReference type="AlphaFoldDB" id="A0A6M0CR87"/>
<organism evidence="1 2">
    <name type="scientific">Spongiivirga citrea</name>
    <dbReference type="NCBI Taxonomy" id="1481457"/>
    <lineage>
        <taxon>Bacteria</taxon>
        <taxon>Pseudomonadati</taxon>
        <taxon>Bacteroidota</taxon>
        <taxon>Flavobacteriia</taxon>
        <taxon>Flavobacteriales</taxon>
        <taxon>Flavobacteriaceae</taxon>
        <taxon>Spongiivirga</taxon>
    </lineage>
</organism>
<protein>
    <submittedName>
        <fullName evidence="1">Uncharacterized protein</fullName>
    </submittedName>
</protein>
<name>A0A6M0CR87_9FLAO</name>
<dbReference type="Proteomes" id="UP000474296">
    <property type="component" value="Unassembled WGS sequence"/>
</dbReference>
<accession>A0A6M0CR87</accession>
<dbReference type="EMBL" id="JAABOQ010000002">
    <property type="protein sequence ID" value="NER16460.1"/>
    <property type="molecule type" value="Genomic_DNA"/>
</dbReference>
<keyword evidence="2" id="KW-1185">Reference proteome</keyword>
<proteinExistence type="predicted"/>
<dbReference type="RefSeq" id="WP_164029734.1">
    <property type="nucleotide sequence ID" value="NZ_JAABOQ010000002.1"/>
</dbReference>
<evidence type="ECO:0000313" key="1">
    <source>
        <dbReference type="EMBL" id="NER16460.1"/>
    </source>
</evidence>